<dbReference type="GO" id="GO:0051603">
    <property type="term" value="P:proteolysis involved in protein catabolic process"/>
    <property type="evidence" value="ECO:0007669"/>
    <property type="project" value="TreeGrafter"/>
</dbReference>
<comment type="caution">
    <text evidence="9">The sequence shown here is derived from an EMBL/GenBank/DDBJ whole genome shotgun (WGS) entry which is preliminary data.</text>
</comment>
<dbReference type="InterPro" id="IPR011249">
    <property type="entry name" value="Metalloenz_LuxS/M16"/>
</dbReference>
<keyword evidence="4" id="KW-0378">Hydrolase</keyword>
<dbReference type="Gene3D" id="3.30.830.10">
    <property type="entry name" value="Metalloenzyme, LuxS/M16 peptidase-like"/>
    <property type="match status" value="1"/>
</dbReference>
<dbReference type="GO" id="GO:0046872">
    <property type="term" value="F:metal ion binding"/>
    <property type="evidence" value="ECO:0007669"/>
    <property type="project" value="UniProtKB-KW"/>
</dbReference>
<dbReference type="EMBL" id="AFQF01005866">
    <property type="protein sequence ID" value="EGU72627.1"/>
    <property type="molecule type" value="Genomic_DNA"/>
</dbReference>
<dbReference type="PANTHER" id="PTHR43690:SF18">
    <property type="entry name" value="INSULIN-DEGRADING ENZYME-RELATED"/>
    <property type="match status" value="1"/>
</dbReference>
<dbReference type="InterPro" id="IPR050626">
    <property type="entry name" value="Peptidase_M16"/>
</dbReference>
<keyword evidence="6" id="KW-0482">Metalloprotease</keyword>
<dbReference type="Pfam" id="PF00675">
    <property type="entry name" value="Peptidase_M16"/>
    <property type="match status" value="1"/>
</dbReference>
<evidence type="ECO:0000256" key="6">
    <source>
        <dbReference type="ARBA" id="ARBA00023049"/>
    </source>
</evidence>
<dbReference type="GO" id="GO:0005739">
    <property type="term" value="C:mitochondrion"/>
    <property type="evidence" value="ECO:0007669"/>
    <property type="project" value="TreeGrafter"/>
</dbReference>
<dbReference type="GO" id="GO:0043171">
    <property type="term" value="P:peptide catabolic process"/>
    <property type="evidence" value="ECO:0007669"/>
    <property type="project" value="TreeGrafter"/>
</dbReference>
<evidence type="ECO:0000259" key="8">
    <source>
        <dbReference type="Pfam" id="PF00675"/>
    </source>
</evidence>
<keyword evidence="3" id="KW-0479">Metal-binding</keyword>
<name>F9GDY1_FUSOF</name>
<evidence type="ECO:0000256" key="2">
    <source>
        <dbReference type="ARBA" id="ARBA00022670"/>
    </source>
</evidence>
<evidence type="ECO:0000313" key="9">
    <source>
        <dbReference type="EMBL" id="EGU72627.1"/>
    </source>
</evidence>
<sequence>MHDQLSISSGRLSQSCCLFPSAAWLPHLPLRNDLPTIPHATNRTVNVGIFDPANIWPQEPFLDTPNSRVPHAEHEEQTSTPADGVPMMMLVADSLKKPSLNDRDYRVIRLNNEPEALRMHDSETDKASAALDINVGNFSDESDISGTAHAVEHFCLSIGFLNGHQEILN</sequence>
<dbReference type="AlphaFoldDB" id="F9GDY1"/>
<reference evidence="9" key="1">
    <citation type="journal article" date="2012" name="Mol. Plant Microbe Interact.">
        <title>A highly conserved effector in Fusarium oxysporum is required for full virulence on Arabidopsis.</title>
        <authorList>
            <person name="Thatcher L.F."/>
            <person name="Gardiner D.M."/>
            <person name="Kazan K."/>
            <person name="Manners J."/>
        </authorList>
    </citation>
    <scope>NUCLEOTIDE SEQUENCE [LARGE SCALE GENOMIC DNA]</scope>
    <source>
        <strain evidence="9">Fo5176</strain>
    </source>
</reference>
<dbReference type="GO" id="GO:0004222">
    <property type="term" value="F:metalloendopeptidase activity"/>
    <property type="evidence" value="ECO:0007669"/>
    <property type="project" value="TreeGrafter"/>
</dbReference>
<keyword evidence="5" id="KW-0862">Zinc</keyword>
<dbReference type="PANTHER" id="PTHR43690">
    <property type="entry name" value="NARDILYSIN"/>
    <property type="match status" value="1"/>
</dbReference>
<comment type="similarity">
    <text evidence="1">Belongs to the peptidase M16 family.</text>
</comment>
<protein>
    <recommendedName>
        <fullName evidence="8">Peptidase M16 N-terminal domain-containing protein</fullName>
    </recommendedName>
</protein>
<dbReference type="SUPFAM" id="SSF63411">
    <property type="entry name" value="LuxS/MPP-like metallohydrolase"/>
    <property type="match status" value="1"/>
</dbReference>
<dbReference type="STRING" id="660025.F9GDY1"/>
<keyword evidence="2" id="KW-0645">Protease</keyword>
<evidence type="ECO:0000256" key="1">
    <source>
        <dbReference type="ARBA" id="ARBA00007261"/>
    </source>
</evidence>
<evidence type="ECO:0000256" key="3">
    <source>
        <dbReference type="ARBA" id="ARBA00022723"/>
    </source>
</evidence>
<dbReference type="InterPro" id="IPR011765">
    <property type="entry name" value="Pept_M16_N"/>
</dbReference>
<proteinExistence type="inferred from homology"/>
<accession>F9GDY1</accession>
<organism evidence="9">
    <name type="scientific">Fusarium oxysporum (strain Fo5176)</name>
    <name type="common">Fusarium vascular wilt</name>
    <dbReference type="NCBI Taxonomy" id="660025"/>
    <lineage>
        <taxon>Eukaryota</taxon>
        <taxon>Fungi</taxon>
        <taxon>Dikarya</taxon>
        <taxon>Ascomycota</taxon>
        <taxon>Pezizomycotina</taxon>
        <taxon>Sordariomycetes</taxon>
        <taxon>Hypocreomycetidae</taxon>
        <taxon>Hypocreales</taxon>
        <taxon>Nectriaceae</taxon>
        <taxon>Fusarium</taxon>
        <taxon>Fusarium oxysporum species complex</taxon>
    </lineage>
</organism>
<evidence type="ECO:0000256" key="4">
    <source>
        <dbReference type="ARBA" id="ARBA00022801"/>
    </source>
</evidence>
<evidence type="ECO:0000256" key="7">
    <source>
        <dbReference type="SAM" id="MobiDB-lite"/>
    </source>
</evidence>
<feature type="region of interest" description="Disordered" evidence="7">
    <location>
        <begin position="62"/>
        <end position="81"/>
    </location>
</feature>
<feature type="domain" description="Peptidase M16 N-terminal" evidence="8">
    <location>
        <begin position="120"/>
        <end position="156"/>
    </location>
</feature>
<gene>
    <name evidence="9" type="ORF">FOXB_16865</name>
</gene>
<dbReference type="GO" id="GO:0005829">
    <property type="term" value="C:cytosol"/>
    <property type="evidence" value="ECO:0007669"/>
    <property type="project" value="TreeGrafter"/>
</dbReference>
<evidence type="ECO:0000256" key="5">
    <source>
        <dbReference type="ARBA" id="ARBA00022833"/>
    </source>
</evidence>